<keyword evidence="3" id="KW-1185">Reference proteome</keyword>
<dbReference type="Proteomes" id="UP000636479">
    <property type="component" value="Unassembled WGS sequence"/>
</dbReference>
<dbReference type="GeneID" id="59348667"/>
<name>A0A8H6W2Q7_9AGAR</name>
<feature type="region of interest" description="Disordered" evidence="1">
    <location>
        <begin position="199"/>
        <end position="220"/>
    </location>
</feature>
<gene>
    <name evidence="2" type="ORF">MIND_00953500</name>
</gene>
<dbReference type="RefSeq" id="XP_037217563.1">
    <property type="nucleotide sequence ID" value="XM_037366151.1"/>
</dbReference>
<evidence type="ECO:0000313" key="3">
    <source>
        <dbReference type="Proteomes" id="UP000636479"/>
    </source>
</evidence>
<protein>
    <submittedName>
        <fullName evidence="2">Uncharacterized protein</fullName>
    </submittedName>
</protein>
<reference evidence="2" key="1">
    <citation type="submission" date="2020-05" db="EMBL/GenBank/DDBJ databases">
        <title>Mycena genomes resolve the evolution of fungal bioluminescence.</title>
        <authorList>
            <person name="Tsai I.J."/>
        </authorList>
    </citation>
    <scope>NUCLEOTIDE SEQUENCE</scope>
    <source>
        <strain evidence="2">171206Taipei</strain>
    </source>
</reference>
<proteinExistence type="predicted"/>
<evidence type="ECO:0000256" key="1">
    <source>
        <dbReference type="SAM" id="MobiDB-lite"/>
    </source>
</evidence>
<dbReference type="AlphaFoldDB" id="A0A8H6W2Q7"/>
<organism evidence="2 3">
    <name type="scientific">Mycena indigotica</name>
    <dbReference type="NCBI Taxonomy" id="2126181"/>
    <lineage>
        <taxon>Eukaryota</taxon>
        <taxon>Fungi</taxon>
        <taxon>Dikarya</taxon>
        <taxon>Basidiomycota</taxon>
        <taxon>Agaricomycotina</taxon>
        <taxon>Agaricomycetes</taxon>
        <taxon>Agaricomycetidae</taxon>
        <taxon>Agaricales</taxon>
        <taxon>Marasmiineae</taxon>
        <taxon>Mycenaceae</taxon>
        <taxon>Mycena</taxon>
    </lineage>
</organism>
<dbReference type="EMBL" id="JACAZF010000008">
    <property type="protein sequence ID" value="KAF7297204.1"/>
    <property type="molecule type" value="Genomic_DNA"/>
</dbReference>
<evidence type="ECO:0000313" key="2">
    <source>
        <dbReference type="EMBL" id="KAF7297204.1"/>
    </source>
</evidence>
<sequence>MPSEMRSCCAWAEMEPPASLRGMIVGGENVAVTVTFVKILSTNLQQQKKLLFLTTTLPATSQPTQNHLHRTAIESISRDAVEVREFQGMCRSLLVSRNSKKTEYLAVYCHWSIYSQRKKTLQRLAIDPSLPLVLVGTLCDTLYLRARLLNECRRESGKHPVQKRVRPPRIHLLLGQFGPECIYYQLGEAQQLYFAPGRDRKSGVTGPTKKAGDQGLHAMW</sequence>
<accession>A0A8H6W2Q7</accession>
<comment type="caution">
    <text evidence="2">The sequence shown here is derived from an EMBL/GenBank/DDBJ whole genome shotgun (WGS) entry which is preliminary data.</text>
</comment>